<evidence type="ECO:0000313" key="5">
    <source>
        <dbReference type="Proteomes" id="UP000579945"/>
    </source>
</evidence>
<dbReference type="PANTHER" id="PTHR33495:SF2">
    <property type="entry name" value="ANTI-SIGMA FACTOR ANTAGONIST TM_1081-RELATED"/>
    <property type="match status" value="1"/>
</dbReference>
<dbReference type="Gene3D" id="3.30.750.24">
    <property type="entry name" value="STAS domain"/>
    <property type="match status" value="1"/>
</dbReference>
<evidence type="ECO:0000256" key="2">
    <source>
        <dbReference type="RuleBase" id="RU003749"/>
    </source>
</evidence>
<organism evidence="4 5">
    <name type="scientific">Nonomuraea dietziae</name>
    <dbReference type="NCBI Taxonomy" id="65515"/>
    <lineage>
        <taxon>Bacteria</taxon>
        <taxon>Bacillati</taxon>
        <taxon>Actinomycetota</taxon>
        <taxon>Actinomycetes</taxon>
        <taxon>Streptosporangiales</taxon>
        <taxon>Streptosporangiaceae</taxon>
        <taxon>Nonomuraea</taxon>
    </lineage>
</organism>
<dbReference type="GeneID" id="95392113"/>
<keyword evidence="5" id="KW-1185">Reference proteome</keyword>
<sequence length="100" mass="10815">MNVFDTSAPATTVRLSGEIDIFSSAALRERLLGELRRSSSLLVLDLSRVTFCDTSGLGVLVGIQRRARLMGITLALTGALPYMARLLHTTGLDRRLPTVA</sequence>
<dbReference type="NCBIfam" id="TIGR00377">
    <property type="entry name" value="ant_ant_sig"/>
    <property type="match status" value="1"/>
</dbReference>
<proteinExistence type="inferred from homology"/>
<protein>
    <recommendedName>
        <fullName evidence="2">Anti-sigma factor antagonist</fullName>
    </recommendedName>
</protein>
<dbReference type="AlphaFoldDB" id="A0A7W5VDL1"/>
<comment type="caution">
    <text evidence="4">The sequence shown here is derived from an EMBL/GenBank/DDBJ whole genome shotgun (WGS) entry which is preliminary data.</text>
</comment>
<dbReference type="InterPro" id="IPR002645">
    <property type="entry name" value="STAS_dom"/>
</dbReference>
<dbReference type="RefSeq" id="WP_183653928.1">
    <property type="nucleotide sequence ID" value="NZ_JACIBV010000001.1"/>
</dbReference>
<evidence type="ECO:0000259" key="3">
    <source>
        <dbReference type="PROSITE" id="PS50801"/>
    </source>
</evidence>
<dbReference type="InterPro" id="IPR003658">
    <property type="entry name" value="Anti-sigma_ant"/>
</dbReference>
<dbReference type="GO" id="GO:0043856">
    <property type="term" value="F:anti-sigma factor antagonist activity"/>
    <property type="evidence" value="ECO:0007669"/>
    <property type="project" value="InterPro"/>
</dbReference>
<comment type="similarity">
    <text evidence="1 2">Belongs to the anti-sigma-factor antagonist family.</text>
</comment>
<reference evidence="4 5" key="1">
    <citation type="submission" date="2020-08" db="EMBL/GenBank/DDBJ databases">
        <title>Sequencing the genomes of 1000 actinobacteria strains.</title>
        <authorList>
            <person name="Klenk H.-P."/>
        </authorList>
    </citation>
    <scope>NUCLEOTIDE SEQUENCE [LARGE SCALE GENOMIC DNA]</scope>
    <source>
        <strain evidence="4 5">DSM 44320</strain>
    </source>
</reference>
<dbReference type="PANTHER" id="PTHR33495">
    <property type="entry name" value="ANTI-SIGMA FACTOR ANTAGONIST TM_1081-RELATED-RELATED"/>
    <property type="match status" value="1"/>
</dbReference>
<dbReference type="EMBL" id="JACIBV010000001">
    <property type="protein sequence ID" value="MBB3729945.1"/>
    <property type="molecule type" value="Genomic_DNA"/>
</dbReference>
<accession>A0A7W5VDL1</accession>
<evidence type="ECO:0000256" key="1">
    <source>
        <dbReference type="ARBA" id="ARBA00009013"/>
    </source>
</evidence>
<dbReference type="Proteomes" id="UP000579945">
    <property type="component" value="Unassembled WGS sequence"/>
</dbReference>
<name>A0A7W5VDL1_9ACTN</name>
<dbReference type="InterPro" id="IPR036513">
    <property type="entry name" value="STAS_dom_sf"/>
</dbReference>
<feature type="domain" description="STAS" evidence="3">
    <location>
        <begin position="13"/>
        <end position="100"/>
    </location>
</feature>
<dbReference type="SUPFAM" id="SSF52091">
    <property type="entry name" value="SpoIIaa-like"/>
    <property type="match status" value="1"/>
</dbReference>
<dbReference type="CDD" id="cd07043">
    <property type="entry name" value="STAS_anti-anti-sigma_factors"/>
    <property type="match status" value="1"/>
</dbReference>
<dbReference type="Pfam" id="PF01740">
    <property type="entry name" value="STAS"/>
    <property type="match status" value="1"/>
</dbReference>
<gene>
    <name evidence="4" type="ORF">FHR33_005805</name>
</gene>
<evidence type="ECO:0000313" key="4">
    <source>
        <dbReference type="EMBL" id="MBB3729945.1"/>
    </source>
</evidence>
<dbReference type="PROSITE" id="PS50801">
    <property type="entry name" value="STAS"/>
    <property type="match status" value="1"/>
</dbReference>